<keyword evidence="4" id="KW-1185">Reference proteome</keyword>
<comment type="caution">
    <text evidence="3">The sequence shown here is derived from an EMBL/GenBank/DDBJ whole genome shotgun (WGS) entry which is preliminary data.</text>
</comment>
<feature type="transmembrane region" description="Helical" evidence="1">
    <location>
        <begin position="128"/>
        <end position="148"/>
    </location>
</feature>
<gene>
    <name evidence="3" type="ORF">E3A20_01200</name>
</gene>
<evidence type="ECO:0000313" key="4">
    <source>
        <dbReference type="Proteomes" id="UP000321083"/>
    </source>
</evidence>
<proteinExistence type="predicted"/>
<reference evidence="3 4" key="1">
    <citation type="submission" date="2019-08" db="EMBL/GenBank/DDBJ databases">
        <title>100 year-old enigma solved: identification of Planctomyces bekefii, the type genus and species of the phylum Planctomycetes.</title>
        <authorList>
            <person name="Svetlana D.N."/>
            <person name="Overmann J."/>
        </authorList>
    </citation>
    <scope>NUCLEOTIDE SEQUENCE [LARGE SCALE GENOMIC DNA]</scope>
    <source>
        <strain evidence="3">Phe10_nw2017</strain>
    </source>
</reference>
<keyword evidence="1" id="KW-0472">Membrane</keyword>
<feature type="transmembrane region" description="Helical" evidence="1">
    <location>
        <begin position="225"/>
        <end position="244"/>
    </location>
</feature>
<feature type="transmembrane region" description="Helical" evidence="1">
    <location>
        <begin position="192"/>
        <end position="213"/>
    </location>
</feature>
<name>A0A5C6ME21_9PLAN</name>
<sequence length="301" mass="32956">MNWIVLSLLSAVFLGLYEIAKKESLRGNAVPVVLLFNVLTSASVYVPVILVSRLLPGLLPSDLVRVDDLGVTGHLMLAGKSLLAGSSWVFASFALKHLPVSIAAPIRASSPFVTILAAVLVLGERPALWQWLGVLVVLVSFYAFSLAGRREGIVFHRDRWVYCMVVATILGAGSSLYDKFLLADSGFRSATVQAWFSVYLVPVMLPLAIWWWRAGRESSPFEWRWSIPAIALLLLVSDFMYFHAIEQPGALISVISPLRRTSVVIAFVAGIRMYGEQNWRVKAVCIAGLMAGVVIISVAGR</sequence>
<dbReference type="Gene3D" id="1.10.3730.20">
    <property type="match status" value="1"/>
</dbReference>
<dbReference type="InterPro" id="IPR037185">
    <property type="entry name" value="EmrE-like"/>
</dbReference>
<feature type="transmembrane region" description="Helical" evidence="1">
    <location>
        <begin position="30"/>
        <end position="51"/>
    </location>
</feature>
<dbReference type="GO" id="GO:0016020">
    <property type="term" value="C:membrane"/>
    <property type="evidence" value="ECO:0007669"/>
    <property type="project" value="InterPro"/>
</dbReference>
<dbReference type="PANTHER" id="PTHR22911:SF137">
    <property type="entry name" value="SOLUTE CARRIER FAMILY 35 MEMBER G2-RELATED"/>
    <property type="match status" value="1"/>
</dbReference>
<dbReference type="PANTHER" id="PTHR22911">
    <property type="entry name" value="ACYL-MALONYL CONDENSING ENZYME-RELATED"/>
    <property type="match status" value="1"/>
</dbReference>
<accession>A0A5C6ME21</accession>
<feature type="transmembrane region" description="Helical" evidence="1">
    <location>
        <begin position="102"/>
        <end position="122"/>
    </location>
</feature>
<evidence type="ECO:0000259" key="2">
    <source>
        <dbReference type="Pfam" id="PF00892"/>
    </source>
</evidence>
<organism evidence="3 4">
    <name type="scientific">Planctomyces bekefii</name>
    <dbReference type="NCBI Taxonomy" id="1653850"/>
    <lineage>
        <taxon>Bacteria</taxon>
        <taxon>Pseudomonadati</taxon>
        <taxon>Planctomycetota</taxon>
        <taxon>Planctomycetia</taxon>
        <taxon>Planctomycetales</taxon>
        <taxon>Planctomycetaceae</taxon>
        <taxon>Planctomyces</taxon>
    </lineage>
</organism>
<dbReference type="Proteomes" id="UP000321083">
    <property type="component" value="Unassembled WGS sequence"/>
</dbReference>
<dbReference type="InterPro" id="IPR000620">
    <property type="entry name" value="EamA_dom"/>
</dbReference>
<feature type="transmembrane region" description="Helical" evidence="1">
    <location>
        <begin position="160"/>
        <end position="177"/>
    </location>
</feature>
<evidence type="ECO:0000313" key="3">
    <source>
        <dbReference type="EMBL" id="TWW12511.1"/>
    </source>
</evidence>
<protein>
    <submittedName>
        <fullName evidence="3">Permease</fullName>
    </submittedName>
</protein>
<keyword evidence="1" id="KW-1133">Transmembrane helix</keyword>
<feature type="transmembrane region" description="Helical" evidence="1">
    <location>
        <begin position="283"/>
        <end position="300"/>
    </location>
</feature>
<dbReference type="EMBL" id="SRHE01000009">
    <property type="protein sequence ID" value="TWW12511.1"/>
    <property type="molecule type" value="Genomic_DNA"/>
</dbReference>
<keyword evidence="1" id="KW-0812">Transmembrane</keyword>
<reference evidence="3 4" key="2">
    <citation type="submission" date="2019-08" db="EMBL/GenBank/DDBJ databases">
        <authorList>
            <person name="Henke P."/>
        </authorList>
    </citation>
    <scope>NUCLEOTIDE SEQUENCE [LARGE SCALE GENOMIC DNA]</scope>
    <source>
        <strain evidence="3">Phe10_nw2017</strain>
    </source>
</reference>
<evidence type="ECO:0000256" key="1">
    <source>
        <dbReference type="SAM" id="Phobius"/>
    </source>
</evidence>
<dbReference type="Pfam" id="PF00892">
    <property type="entry name" value="EamA"/>
    <property type="match status" value="1"/>
</dbReference>
<feature type="domain" description="EamA" evidence="2">
    <location>
        <begin position="2"/>
        <end position="143"/>
    </location>
</feature>
<dbReference type="AlphaFoldDB" id="A0A5C6ME21"/>
<dbReference type="SUPFAM" id="SSF103481">
    <property type="entry name" value="Multidrug resistance efflux transporter EmrE"/>
    <property type="match status" value="2"/>
</dbReference>
<feature type="transmembrane region" description="Helical" evidence="1">
    <location>
        <begin position="250"/>
        <end position="271"/>
    </location>
</feature>